<reference evidence="2" key="1">
    <citation type="submission" date="2023-07" db="EMBL/GenBank/DDBJ databases">
        <title>Chromosome-level Genome Assembly of Striped Snakehead (Channa striata).</title>
        <authorList>
            <person name="Liu H."/>
        </authorList>
    </citation>
    <scope>NUCLEOTIDE SEQUENCE</scope>
    <source>
        <strain evidence="2">Gz</strain>
        <tissue evidence="2">Muscle</tissue>
    </source>
</reference>
<dbReference type="EMBL" id="JAUPFM010000121">
    <property type="protein sequence ID" value="KAK2812675.1"/>
    <property type="molecule type" value="Genomic_DNA"/>
</dbReference>
<protein>
    <submittedName>
        <fullName evidence="2">Uncharacterized protein</fullName>
    </submittedName>
</protein>
<keyword evidence="3" id="KW-1185">Reference proteome</keyword>
<name>A0AA88IGV1_CHASR</name>
<feature type="region of interest" description="Disordered" evidence="1">
    <location>
        <begin position="259"/>
        <end position="296"/>
    </location>
</feature>
<gene>
    <name evidence="2" type="ORF">Q5P01_000976</name>
</gene>
<evidence type="ECO:0000256" key="1">
    <source>
        <dbReference type="SAM" id="MobiDB-lite"/>
    </source>
</evidence>
<feature type="compositionally biased region" description="Basic residues" evidence="1">
    <location>
        <begin position="281"/>
        <end position="292"/>
    </location>
</feature>
<dbReference type="Proteomes" id="UP001187415">
    <property type="component" value="Unassembled WGS sequence"/>
</dbReference>
<comment type="caution">
    <text evidence="2">The sequence shown here is derived from an EMBL/GenBank/DDBJ whole genome shotgun (WGS) entry which is preliminary data.</text>
</comment>
<dbReference type="AlphaFoldDB" id="A0AA88IGV1"/>
<accession>A0AA88IGV1</accession>
<proteinExistence type="predicted"/>
<organism evidence="2 3">
    <name type="scientific">Channa striata</name>
    <name type="common">Snakehead murrel</name>
    <name type="synonym">Ophicephalus striatus</name>
    <dbReference type="NCBI Taxonomy" id="64152"/>
    <lineage>
        <taxon>Eukaryota</taxon>
        <taxon>Metazoa</taxon>
        <taxon>Chordata</taxon>
        <taxon>Craniata</taxon>
        <taxon>Vertebrata</taxon>
        <taxon>Euteleostomi</taxon>
        <taxon>Actinopterygii</taxon>
        <taxon>Neopterygii</taxon>
        <taxon>Teleostei</taxon>
        <taxon>Neoteleostei</taxon>
        <taxon>Acanthomorphata</taxon>
        <taxon>Anabantaria</taxon>
        <taxon>Anabantiformes</taxon>
        <taxon>Channoidei</taxon>
        <taxon>Channidae</taxon>
        <taxon>Channa</taxon>
    </lineage>
</organism>
<feature type="region of interest" description="Disordered" evidence="1">
    <location>
        <begin position="94"/>
        <end position="122"/>
    </location>
</feature>
<evidence type="ECO:0000313" key="3">
    <source>
        <dbReference type="Proteomes" id="UP001187415"/>
    </source>
</evidence>
<evidence type="ECO:0000313" key="2">
    <source>
        <dbReference type="EMBL" id="KAK2812675.1"/>
    </source>
</evidence>
<feature type="region of interest" description="Disordered" evidence="1">
    <location>
        <begin position="1"/>
        <end position="29"/>
    </location>
</feature>
<sequence length="366" mass="39738">MGNWRRGSEGSLGRKRPKPWGRQMSQVRGLGAHCKSAAENYRRTLNSYTKTVSELMIGFKAVLERYPELRVEAAAAPSLHGAGRPEAQHAGEEMVASGGGRGHVRAASDRGEEEEDVDAGSRGRGRSAIASVCEALNSCYTDGEALRLILGARRSVYASVLVSQLRKIILSENTLELRLSRAIKLVSRASSGGAEAKSVEMRIARRAGRSGWRRERYLKIKRRERMAPAQAMDGPGRLFDPDGCQLRLPGMRPPLARLRMGEGDSPVPTLHRGRGAGQGRGVRRRASARRRNSLLGEASDGRMVPYLVTFEKRTSGLAAPVGEKQRRCTTRGDRVVALRPDLPRGVSPLTALGCPTPGNACARSEG</sequence>